<dbReference type="InterPro" id="IPR001757">
    <property type="entry name" value="P_typ_ATPase"/>
</dbReference>
<dbReference type="PRINTS" id="PR00119">
    <property type="entry name" value="CATATPASE"/>
</dbReference>
<keyword evidence="5" id="KW-1185">Reference proteome</keyword>
<dbReference type="GO" id="GO:0005886">
    <property type="term" value="C:plasma membrane"/>
    <property type="evidence" value="ECO:0007669"/>
    <property type="project" value="UniProtKB-SubCell"/>
</dbReference>
<dbReference type="GO" id="GO:1990573">
    <property type="term" value="P:potassium ion import across plasma membrane"/>
    <property type="evidence" value="ECO:0007669"/>
    <property type="project" value="TreeGrafter"/>
</dbReference>
<dbReference type="InterPro" id="IPR036412">
    <property type="entry name" value="HAD-like_sf"/>
</dbReference>
<feature type="compositionally biased region" description="Acidic residues" evidence="3">
    <location>
        <begin position="23"/>
        <end position="33"/>
    </location>
</feature>
<dbReference type="NCBIfam" id="TIGR01494">
    <property type="entry name" value="ATPase_P-type"/>
    <property type="match status" value="1"/>
</dbReference>
<protein>
    <submittedName>
        <fullName evidence="4">P-type Ca(2+)-ATPase, putative</fullName>
    </submittedName>
</protein>
<dbReference type="GO" id="GO:0030007">
    <property type="term" value="P:intracellular potassium ion homeostasis"/>
    <property type="evidence" value="ECO:0007669"/>
    <property type="project" value="TreeGrafter"/>
</dbReference>
<reference evidence="4" key="1">
    <citation type="submission" date="2013-10" db="EMBL/GenBank/DDBJ databases">
        <title>Genomic analysis of the causative agents of coccidiosis in chickens.</title>
        <authorList>
            <person name="Reid A.J."/>
            <person name="Blake D."/>
            <person name="Billington K."/>
            <person name="Browne H."/>
            <person name="Dunn M."/>
            <person name="Hung S."/>
            <person name="Kawahara F."/>
            <person name="Miranda-Saavedra D."/>
            <person name="Mourier T."/>
            <person name="Nagra H."/>
            <person name="Otto T.D."/>
            <person name="Rawlings N."/>
            <person name="Sanchez A."/>
            <person name="Sanders M."/>
            <person name="Subramaniam C."/>
            <person name="Tay Y."/>
            <person name="Dear P."/>
            <person name="Doerig C."/>
            <person name="Gruber A."/>
            <person name="Parkinson J."/>
            <person name="Shirley M."/>
            <person name="Wan K.L."/>
            <person name="Berriman M."/>
            <person name="Tomley F."/>
            <person name="Pain A."/>
        </authorList>
    </citation>
    <scope>NUCLEOTIDE SEQUENCE [LARGE SCALE GENOMIC DNA]</scope>
    <source>
        <strain evidence="4">Houghton</strain>
    </source>
</reference>
<name>U6LGK1_9EIME</name>
<dbReference type="VEuPathDB" id="ToxoDB:EBH_0074330"/>
<evidence type="ECO:0000256" key="1">
    <source>
        <dbReference type="ARBA" id="ARBA00004651"/>
    </source>
</evidence>
<dbReference type="Pfam" id="PF00702">
    <property type="entry name" value="Hydrolase"/>
    <property type="match status" value="1"/>
</dbReference>
<keyword evidence="2" id="KW-1003">Cell membrane</keyword>
<feature type="region of interest" description="Disordered" evidence="3">
    <location>
        <begin position="19"/>
        <end position="50"/>
    </location>
</feature>
<dbReference type="InterPro" id="IPR023214">
    <property type="entry name" value="HAD_sf"/>
</dbReference>
<organism evidence="4 5">
    <name type="scientific">Eimeria brunetti</name>
    <dbReference type="NCBI Taxonomy" id="51314"/>
    <lineage>
        <taxon>Eukaryota</taxon>
        <taxon>Sar</taxon>
        <taxon>Alveolata</taxon>
        <taxon>Apicomplexa</taxon>
        <taxon>Conoidasida</taxon>
        <taxon>Coccidia</taxon>
        <taxon>Eucoccidiorida</taxon>
        <taxon>Eimeriorina</taxon>
        <taxon>Eimeriidae</taxon>
        <taxon>Eimeria</taxon>
    </lineage>
</organism>
<evidence type="ECO:0000256" key="2">
    <source>
        <dbReference type="ARBA" id="ARBA00022475"/>
    </source>
</evidence>
<comment type="subcellular location">
    <subcellularLocation>
        <location evidence="1">Cell membrane</location>
        <topology evidence="1">Multi-pass membrane protein</topology>
    </subcellularLocation>
</comment>
<feature type="compositionally biased region" description="Basic and acidic residues" evidence="3">
    <location>
        <begin position="37"/>
        <end position="50"/>
    </location>
</feature>
<dbReference type="PANTHER" id="PTHR43294:SF21">
    <property type="entry name" value="CATION TRANSPORTING ATPASE"/>
    <property type="match status" value="1"/>
</dbReference>
<dbReference type="SUPFAM" id="SSF56784">
    <property type="entry name" value="HAD-like"/>
    <property type="match status" value="1"/>
</dbReference>
<proteinExistence type="predicted"/>
<dbReference type="AlphaFoldDB" id="U6LGK1"/>
<evidence type="ECO:0000313" key="5">
    <source>
        <dbReference type="Proteomes" id="UP000030750"/>
    </source>
</evidence>
<dbReference type="Gene3D" id="3.40.50.1000">
    <property type="entry name" value="HAD superfamily/HAD-like"/>
    <property type="match status" value="1"/>
</dbReference>
<dbReference type="OrthoDB" id="116380at2759"/>
<sequence>MITGDQVLTARAIAEEIGVLESGENDGEEEENAENAMEPKRNEKNAEKDPKNAKKCVSCNVLHENNDPALPYRPTAEIDEIVDKARVFARAQPEDKFFLVSCLQRGGHTVAMTGDGVNDAPALKAADIGVAMGVGGTDVAKGAAEMILLDDNFCTIVAGETRGDGPLVYLGGFFTFSLLLCWI</sequence>
<dbReference type="GO" id="GO:0005524">
    <property type="term" value="F:ATP binding"/>
    <property type="evidence" value="ECO:0007669"/>
    <property type="project" value="InterPro"/>
</dbReference>
<dbReference type="EMBL" id="HG710818">
    <property type="protein sequence ID" value="CDJ47684.1"/>
    <property type="molecule type" value="Genomic_DNA"/>
</dbReference>
<dbReference type="GO" id="GO:1902600">
    <property type="term" value="P:proton transmembrane transport"/>
    <property type="evidence" value="ECO:0007669"/>
    <property type="project" value="TreeGrafter"/>
</dbReference>
<reference evidence="4" key="2">
    <citation type="submission" date="2013-10" db="EMBL/GenBank/DDBJ databases">
        <authorList>
            <person name="Aslett M."/>
        </authorList>
    </citation>
    <scope>NUCLEOTIDE SEQUENCE [LARGE SCALE GENOMIC DNA]</scope>
    <source>
        <strain evidence="4">Houghton</strain>
    </source>
</reference>
<gene>
    <name evidence="4" type="ORF">EBH_0074330</name>
</gene>
<dbReference type="PRINTS" id="PR00120">
    <property type="entry name" value="HATPASE"/>
</dbReference>
<dbReference type="InterPro" id="IPR050510">
    <property type="entry name" value="Cation_transp_ATPase_P-type"/>
</dbReference>
<dbReference type="GO" id="GO:0006883">
    <property type="term" value="P:intracellular sodium ion homeostasis"/>
    <property type="evidence" value="ECO:0007669"/>
    <property type="project" value="TreeGrafter"/>
</dbReference>
<dbReference type="GO" id="GO:0016887">
    <property type="term" value="F:ATP hydrolysis activity"/>
    <property type="evidence" value="ECO:0007669"/>
    <property type="project" value="InterPro"/>
</dbReference>
<keyword evidence="2" id="KW-0472">Membrane</keyword>
<dbReference type="GO" id="GO:0005391">
    <property type="term" value="F:P-type sodium:potassium-exchanging transporter activity"/>
    <property type="evidence" value="ECO:0007669"/>
    <property type="project" value="TreeGrafter"/>
</dbReference>
<dbReference type="GO" id="GO:0036376">
    <property type="term" value="P:sodium ion export across plasma membrane"/>
    <property type="evidence" value="ECO:0007669"/>
    <property type="project" value="TreeGrafter"/>
</dbReference>
<evidence type="ECO:0000256" key="3">
    <source>
        <dbReference type="SAM" id="MobiDB-lite"/>
    </source>
</evidence>
<accession>U6LGK1</accession>
<evidence type="ECO:0000313" key="4">
    <source>
        <dbReference type="EMBL" id="CDJ47684.1"/>
    </source>
</evidence>
<dbReference type="Proteomes" id="UP000030750">
    <property type="component" value="Unassembled WGS sequence"/>
</dbReference>
<dbReference type="PANTHER" id="PTHR43294">
    <property type="entry name" value="SODIUM/POTASSIUM-TRANSPORTING ATPASE SUBUNIT ALPHA"/>
    <property type="match status" value="1"/>
</dbReference>